<evidence type="ECO:0000313" key="2">
    <source>
        <dbReference type="EMBL" id="RNA68606.1"/>
    </source>
</evidence>
<feature type="transmembrane region" description="Helical" evidence="1">
    <location>
        <begin position="59"/>
        <end position="77"/>
    </location>
</feature>
<sequence>MRAATINLITFLFVSLFAALGISGQFTEVNNAPHWWLYPSIVWTFALFIQQIPHLWVKLSGLALACLSALFCFVFILPELFNLL</sequence>
<dbReference type="AlphaFoldDB" id="A0A3M7TSM7"/>
<dbReference type="RefSeq" id="WP_122896132.1">
    <property type="nucleotide sequence ID" value="NZ_RHIB01000001.1"/>
</dbReference>
<keyword evidence="1" id="KW-0472">Membrane</keyword>
<comment type="caution">
    <text evidence="2">The sequence shown here is derived from an EMBL/GenBank/DDBJ whole genome shotgun (WGS) entry which is preliminary data.</text>
</comment>
<keyword evidence="1" id="KW-1133">Transmembrane helix</keyword>
<dbReference type="OrthoDB" id="9778740at2"/>
<organism evidence="2 3">
    <name type="scientific">Alteribacter keqinensis</name>
    <dbReference type="NCBI Taxonomy" id="2483800"/>
    <lineage>
        <taxon>Bacteria</taxon>
        <taxon>Bacillati</taxon>
        <taxon>Bacillota</taxon>
        <taxon>Bacilli</taxon>
        <taxon>Bacillales</taxon>
        <taxon>Bacillaceae</taxon>
        <taxon>Alteribacter</taxon>
    </lineage>
</organism>
<dbReference type="EMBL" id="RHIB01000001">
    <property type="protein sequence ID" value="RNA68606.1"/>
    <property type="molecule type" value="Genomic_DNA"/>
</dbReference>
<gene>
    <name evidence="2" type="ORF">EBO34_01145</name>
</gene>
<protein>
    <submittedName>
        <fullName evidence="2">Uncharacterized protein</fullName>
    </submittedName>
</protein>
<evidence type="ECO:0000256" key="1">
    <source>
        <dbReference type="SAM" id="Phobius"/>
    </source>
</evidence>
<keyword evidence="1" id="KW-0812">Transmembrane</keyword>
<feature type="transmembrane region" description="Helical" evidence="1">
    <location>
        <begin position="34"/>
        <end position="52"/>
    </location>
</feature>
<name>A0A3M7TSM7_9BACI</name>
<keyword evidence="3" id="KW-1185">Reference proteome</keyword>
<reference evidence="2 3" key="1">
    <citation type="submission" date="2018-10" db="EMBL/GenBank/DDBJ databases">
        <title>Bacillus Keqinensis sp. nov., a moderately halophilic bacterium isolated from a saline-alkaline lake.</title>
        <authorList>
            <person name="Wang H."/>
        </authorList>
    </citation>
    <scope>NUCLEOTIDE SEQUENCE [LARGE SCALE GENOMIC DNA]</scope>
    <source>
        <strain evidence="2 3">KQ-3</strain>
    </source>
</reference>
<accession>A0A3M7TSM7</accession>
<proteinExistence type="predicted"/>
<evidence type="ECO:0000313" key="3">
    <source>
        <dbReference type="Proteomes" id="UP000278746"/>
    </source>
</evidence>
<dbReference type="Proteomes" id="UP000278746">
    <property type="component" value="Unassembled WGS sequence"/>
</dbReference>